<protein>
    <recommendedName>
        <fullName evidence="3">Bacteriocin</fullName>
    </recommendedName>
</protein>
<dbReference type="RefSeq" id="WP_066754242.1">
    <property type="nucleotide sequence ID" value="NZ_CP015199.1"/>
</dbReference>
<accession>A0A172XUZ4</accession>
<dbReference type="AlphaFoldDB" id="A0A172XUZ4"/>
<evidence type="ECO:0000313" key="1">
    <source>
        <dbReference type="EMBL" id="ANF50833.1"/>
    </source>
</evidence>
<evidence type="ECO:0008006" key="3">
    <source>
        <dbReference type="Google" id="ProtNLM"/>
    </source>
</evidence>
<organism evidence="1 2">
    <name type="scientific">Chryseobacterium glaciei</name>
    <dbReference type="NCBI Taxonomy" id="1685010"/>
    <lineage>
        <taxon>Bacteria</taxon>
        <taxon>Pseudomonadati</taxon>
        <taxon>Bacteroidota</taxon>
        <taxon>Flavobacteriia</taxon>
        <taxon>Flavobacteriales</taxon>
        <taxon>Weeksellaceae</taxon>
        <taxon>Chryseobacterium group</taxon>
        <taxon>Chryseobacterium</taxon>
    </lineage>
</organism>
<proteinExistence type="predicted"/>
<gene>
    <name evidence="1" type="ORF">A0O34_10000</name>
</gene>
<dbReference type="EMBL" id="CP015199">
    <property type="protein sequence ID" value="ANF50833.1"/>
    <property type="molecule type" value="Genomic_DNA"/>
</dbReference>
<sequence length="61" mass="6775">MKDLKKINREELKTVMGGALPGKDCLPCDVYCKIPEGERPSCNIVYIVAHCNSCKDYPAES</sequence>
<dbReference type="KEGG" id="chh:A0O34_10000"/>
<name>A0A172XUZ4_9FLAO</name>
<keyword evidence="2" id="KW-1185">Reference proteome</keyword>
<dbReference type="OrthoDB" id="1449208at2"/>
<dbReference type="Proteomes" id="UP000077824">
    <property type="component" value="Chromosome"/>
</dbReference>
<evidence type="ECO:0000313" key="2">
    <source>
        <dbReference type="Proteomes" id="UP000077824"/>
    </source>
</evidence>
<reference evidence="1 2" key="1">
    <citation type="submission" date="2016-04" db="EMBL/GenBank/DDBJ databases">
        <title>Complete Genome Sequence of Chryseobacterium sp. IHBB 10212.</title>
        <authorList>
            <person name="Pal M."/>
            <person name="Swarnkar M.K."/>
            <person name="Kaushal K."/>
            <person name="Chhibber S."/>
            <person name="Singh A.K."/>
            <person name="Gulati A."/>
        </authorList>
    </citation>
    <scope>NUCLEOTIDE SEQUENCE [LARGE SCALE GENOMIC DNA]</scope>
    <source>
        <strain evidence="1 2">IHBB 10212</strain>
    </source>
</reference>